<accession>A0A6I4SXC7</accession>
<gene>
    <name evidence="2" type="ORF">GRI89_10600</name>
</gene>
<organism evidence="2 3">
    <name type="scientific">Croceibacterium salegens</name>
    <dbReference type="NCBI Taxonomy" id="1737568"/>
    <lineage>
        <taxon>Bacteria</taxon>
        <taxon>Pseudomonadati</taxon>
        <taxon>Pseudomonadota</taxon>
        <taxon>Alphaproteobacteria</taxon>
        <taxon>Sphingomonadales</taxon>
        <taxon>Erythrobacteraceae</taxon>
        <taxon>Croceibacterium</taxon>
    </lineage>
</organism>
<reference evidence="2 3" key="1">
    <citation type="submission" date="2019-12" db="EMBL/GenBank/DDBJ databases">
        <title>Genomic-based taxomic classification of the family Erythrobacteraceae.</title>
        <authorList>
            <person name="Xu L."/>
        </authorList>
    </citation>
    <scope>NUCLEOTIDE SEQUENCE [LARGE SCALE GENOMIC DNA]</scope>
    <source>
        <strain evidence="2 3">MCCC 1K01500</strain>
    </source>
</reference>
<evidence type="ECO:0000313" key="3">
    <source>
        <dbReference type="Proteomes" id="UP000433652"/>
    </source>
</evidence>
<protein>
    <submittedName>
        <fullName evidence="2">Uncharacterized protein</fullName>
    </submittedName>
</protein>
<keyword evidence="1" id="KW-0732">Signal</keyword>
<dbReference type="AlphaFoldDB" id="A0A6I4SXC7"/>
<dbReference type="OrthoDB" id="7595817at2"/>
<feature type="chain" id="PRO_5026053330" evidence="1">
    <location>
        <begin position="21"/>
        <end position="171"/>
    </location>
</feature>
<dbReference type="EMBL" id="WTYM01000043">
    <property type="protein sequence ID" value="MXO59989.1"/>
    <property type="molecule type" value="Genomic_DNA"/>
</dbReference>
<sequence length="171" mass="19210">MVRALIPLACMMLLSCAPDARSIKLTDVDLSDMDTVQGIRSQLSANDGAIFANYVVKHSLTSASFCGHPLVDPNGYPPKTVGEAIELTIVRDAEDRAERIAARRPKNSWELKQERWDDLVSERDMLIDSQSMLLAKHGSEAERLPEWKSIEARKVDLESRLREMKPTVFKS</sequence>
<feature type="signal peptide" evidence="1">
    <location>
        <begin position="1"/>
        <end position="20"/>
    </location>
</feature>
<name>A0A6I4SXC7_9SPHN</name>
<keyword evidence="3" id="KW-1185">Reference proteome</keyword>
<comment type="caution">
    <text evidence="2">The sequence shown here is derived from an EMBL/GenBank/DDBJ whole genome shotgun (WGS) entry which is preliminary data.</text>
</comment>
<dbReference type="PROSITE" id="PS51257">
    <property type="entry name" value="PROKAR_LIPOPROTEIN"/>
    <property type="match status" value="1"/>
</dbReference>
<dbReference type="Proteomes" id="UP000433652">
    <property type="component" value="Unassembled WGS sequence"/>
</dbReference>
<evidence type="ECO:0000256" key="1">
    <source>
        <dbReference type="SAM" id="SignalP"/>
    </source>
</evidence>
<proteinExistence type="predicted"/>
<dbReference type="RefSeq" id="WP_159794978.1">
    <property type="nucleotide sequence ID" value="NZ_WTYM01000043.1"/>
</dbReference>
<evidence type="ECO:0000313" key="2">
    <source>
        <dbReference type="EMBL" id="MXO59989.1"/>
    </source>
</evidence>